<protein>
    <submittedName>
        <fullName evidence="2">Uncharacterized protein</fullName>
    </submittedName>
</protein>
<dbReference type="Proteomes" id="UP000825729">
    <property type="component" value="Unassembled WGS sequence"/>
</dbReference>
<evidence type="ECO:0000313" key="2">
    <source>
        <dbReference type="EMBL" id="KAG9442782.1"/>
    </source>
</evidence>
<feature type="region of interest" description="Disordered" evidence="1">
    <location>
        <begin position="85"/>
        <end position="114"/>
    </location>
</feature>
<gene>
    <name evidence="2" type="ORF">H6P81_018636</name>
</gene>
<dbReference type="AlphaFoldDB" id="A0AAV7E5P6"/>
<organism evidence="2 3">
    <name type="scientific">Aristolochia fimbriata</name>
    <name type="common">White veined hardy Dutchman's pipe vine</name>
    <dbReference type="NCBI Taxonomy" id="158543"/>
    <lineage>
        <taxon>Eukaryota</taxon>
        <taxon>Viridiplantae</taxon>
        <taxon>Streptophyta</taxon>
        <taxon>Embryophyta</taxon>
        <taxon>Tracheophyta</taxon>
        <taxon>Spermatophyta</taxon>
        <taxon>Magnoliopsida</taxon>
        <taxon>Magnoliidae</taxon>
        <taxon>Piperales</taxon>
        <taxon>Aristolochiaceae</taxon>
        <taxon>Aristolochia</taxon>
    </lineage>
</organism>
<keyword evidence="3" id="KW-1185">Reference proteome</keyword>
<comment type="caution">
    <text evidence="2">The sequence shown here is derived from an EMBL/GenBank/DDBJ whole genome shotgun (WGS) entry which is preliminary data.</text>
</comment>
<proteinExistence type="predicted"/>
<accession>A0AAV7E5P6</accession>
<sequence length="206" mass="23020">MALENDILIPSDPLRAGCKRQTVYLFRCLYLYFWLQLDQTCHLKRKRRQQSETDNSKALWVITWGSAVTDREIVEVLSSLNHAGDRNGDGVGPQDSGLGSMYNSTRRRRGKDPGGRVKVTAVAFDCGQGSALHLGPSDCRPSFAFFSYSLFGLSLFQSSATPPGFTLETKGCASVWHCTRLSNEWYSTESTSFESWTQCNNASHDQ</sequence>
<evidence type="ECO:0000313" key="3">
    <source>
        <dbReference type="Proteomes" id="UP000825729"/>
    </source>
</evidence>
<reference evidence="2 3" key="1">
    <citation type="submission" date="2021-07" db="EMBL/GenBank/DDBJ databases">
        <title>The Aristolochia fimbriata genome: insights into angiosperm evolution, floral development and chemical biosynthesis.</title>
        <authorList>
            <person name="Jiao Y."/>
        </authorList>
    </citation>
    <scope>NUCLEOTIDE SEQUENCE [LARGE SCALE GENOMIC DNA]</scope>
    <source>
        <strain evidence="2">IBCAS-2021</strain>
        <tissue evidence="2">Leaf</tissue>
    </source>
</reference>
<evidence type="ECO:0000256" key="1">
    <source>
        <dbReference type="SAM" id="MobiDB-lite"/>
    </source>
</evidence>
<dbReference type="EMBL" id="JAINDJ010000007">
    <property type="protein sequence ID" value="KAG9442782.1"/>
    <property type="molecule type" value="Genomic_DNA"/>
</dbReference>
<name>A0AAV7E5P6_ARIFI</name>